<evidence type="ECO:0008006" key="4">
    <source>
        <dbReference type="Google" id="ProtNLM"/>
    </source>
</evidence>
<keyword evidence="3" id="KW-1185">Reference proteome</keyword>
<evidence type="ECO:0000313" key="3">
    <source>
        <dbReference type="Proteomes" id="UP000540506"/>
    </source>
</evidence>
<dbReference type="AlphaFoldDB" id="A0A7W7VVL1"/>
<organism evidence="2 3">
    <name type="scientific">Kitasatospora kifunensis</name>
    <name type="common">Streptomyces kifunensis</name>
    <dbReference type="NCBI Taxonomy" id="58351"/>
    <lineage>
        <taxon>Bacteria</taxon>
        <taxon>Bacillati</taxon>
        <taxon>Actinomycetota</taxon>
        <taxon>Actinomycetes</taxon>
        <taxon>Kitasatosporales</taxon>
        <taxon>Streptomycetaceae</taxon>
        <taxon>Kitasatospora</taxon>
    </lineage>
</organism>
<protein>
    <recommendedName>
        <fullName evidence="4">Secreted protein</fullName>
    </recommendedName>
</protein>
<keyword evidence="1" id="KW-0732">Signal</keyword>
<evidence type="ECO:0000313" key="2">
    <source>
        <dbReference type="EMBL" id="MBB4924511.1"/>
    </source>
</evidence>
<reference evidence="2 3" key="1">
    <citation type="submission" date="2020-08" db="EMBL/GenBank/DDBJ databases">
        <title>Sequencing the genomes of 1000 actinobacteria strains.</title>
        <authorList>
            <person name="Klenk H.-P."/>
        </authorList>
    </citation>
    <scope>NUCLEOTIDE SEQUENCE [LARGE SCALE GENOMIC DNA]</scope>
    <source>
        <strain evidence="2 3">DSM 41654</strain>
    </source>
</reference>
<proteinExistence type="predicted"/>
<gene>
    <name evidence="2" type="ORF">FHR34_003504</name>
</gene>
<name>A0A7W7VVL1_KITKI</name>
<dbReference type="PROSITE" id="PS51257">
    <property type="entry name" value="PROKAR_LIPOPROTEIN"/>
    <property type="match status" value="1"/>
</dbReference>
<sequence>MRIGLSRPAVVTATLFLALPVVAGCNSVDNARNCGKMAISITGDVQDLGDSALNVGQLTDASRRQHTKDALQKLGDDAKKIGDKSNRADLNNAVDKLNKAIQNAQDSLSHNKQPDLSPVTDAAGELGKVCVSN</sequence>
<evidence type="ECO:0000256" key="1">
    <source>
        <dbReference type="SAM" id="SignalP"/>
    </source>
</evidence>
<feature type="chain" id="PRO_5038973957" description="Secreted protein" evidence="1">
    <location>
        <begin position="24"/>
        <end position="133"/>
    </location>
</feature>
<dbReference type="RefSeq" id="WP_184936446.1">
    <property type="nucleotide sequence ID" value="NZ_JACHJV010000001.1"/>
</dbReference>
<dbReference type="Proteomes" id="UP000540506">
    <property type="component" value="Unassembled WGS sequence"/>
</dbReference>
<comment type="caution">
    <text evidence="2">The sequence shown here is derived from an EMBL/GenBank/DDBJ whole genome shotgun (WGS) entry which is preliminary data.</text>
</comment>
<accession>A0A7W7VVL1</accession>
<dbReference type="EMBL" id="JACHJV010000001">
    <property type="protein sequence ID" value="MBB4924511.1"/>
    <property type="molecule type" value="Genomic_DNA"/>
</dbReference>
<feature type="signal peptide" evidence="1">
    <location>
        <begin position="1"/>
        <end position="23"/>
    </location>
</feature>